<organism evidence="1 2">
    <name type="scientific">Liparis tanakae</name>
    <name type="common">Tanaka's snailfish</name>
    <dbReference type="NCBI Taxonomy" id="230148"/>
    <lineage>
        <taxon>Eukaryota</taxon>
        <taxon>Metazoa</taxon>
        <taxon>Chordata</taxon>
        <taxon>Craniata</taxon>
        <taxon>Vertebrata</taxon>
        <taxon>Euteleostomi</taxon>
        <taxon>Actinopterygii</taxon>
        <taxon>Neopterygii</taxon>
        <taxon>Teleostei</taxon>
        <taxon>Neoteleostei</taxon>
        <taxon>Acanthomorphata</taxon>
        <taxon>Eupercaria</taxon>
        <taxon>Perciformes</taxon>
        <taxon>Cottioidei</taxon>
        <taxon>Cottales</taxon>
        <taxon>Liparidae</taxon>
        <taxon>Liparis</taxon>
    </lineage>
</organism>
<keyword evidence="2" id="KW-1185">Reference proteome</keyword>
<gene>
    <name evidence="1" type="ORF">EYF80_007279</name>
</gene>
<comment type="caution">
    <text evidence="1">The sequence shown here is derived from an EMBL/GenBank/DDBJ whole genome shotgun (WGS) entry which is preliminary data.</text>
</comment>
<reference evidence="1 2" key="1">
    <citation type="submission" date="2019-03" db="EMBL/GenBank/DDBJ databases">
        <title>First draft genome of Liparis tanakae, snailfish: a comprehensive survey of snailfish specific genes.</title>
        <authorList>
            <person name="Kim W."/>
            <person name="Song I."/>
            <person name="Jeong J.-H."/>
            <person name="Kim D."/>
            <person name="Kim S."/>
            <person name="Ryu S."/>
            <person name="Song J.Y."/>
            <person name="Lee S.K."/>
        </authorList>
    </citation>
    <scope>NUCLEOTIDE SEQUENCE [LARGE SCALE GENOMIC DNA]</scope>
    <source>
        <tissue evidence="1">Muscle</tissue>
    </source>
</reference>
<protein>
    <submittedName>
        <fullName evidence="1">Uncharacterized protein</fullName>
    </submittedName>
</protein>
<dbReference type="AlphaFoldDB" id="A0A4Z2IY45"/>
<name>A0A4Z2IY45_9TELE</name>
<proteinExistence type="predicted"/>
<dbReference type="Proteomes" id="UP000314294">
    <property type="component" value="Unassembled WGS sequence"/>
</dbReference>
<evidence type="ECO:0000313" key="1">
    <source>
        <dbReference type="EMBL" id="TNN82444.1"/>
    </source>
</evidence>
<dbReference type="EMBL" id="SRLO01000039">
    <property type="protein sequence ID" value="TNN82444.1"/>
    <property type="molecule type" value="Genomic_DNA"/>
</dbReference>
<accession>A0A4Z2IY45</accession>
<sequence>MGAMGASLPSQLLFRYTDTNTGGTVKKSTTEFTSNQNHSFLVQRSVLSSDTQLYFNIDETGQRGSVRRKVRHDSSFRKLNSPWRRTVSFLSEQLVAGVLLSESSWVLDVLTSVSVRVASSQVSLPIIGPPHKPHRTNYRKGWIGRRVTVIGFEQELGSFLPTVIPVYDAQYVTALQSAPAGLKHSEVNLQTSENPLQLLHSSRSRASCGAACSCFLIIRDHYQRYGAFKGMELPFSNNILAPNASSSEGEATLELQSIATQRHSAAQGPRRGTLEDGFADVSRRGRRCTRGTRPGQKRRNKMLSVWTGHNKNNSITVASHGIVSFGKALTKQDWQLLSPKNSDRLRGGQSAQ</sequence>
<evidence type="ECO:0000313" key="2">
    <source>
        <dbReference type="Proteomes" id="UP000314294"/>
    </source>
</evidence>